<keyword evidence="3" id="KW-0479">Metal-binding</keyword>
<dbReference type="RefSeq" id="WP_151967181.1">
    <property type="nucleotide sequence ID" value="NZ_AP019860.1"/>
</dbReference>
<evidence type="ECO:0000313" key="9">
    <source>
        <dbReference type="Proteomes" id="UP000326354"/>
    </source>
</evidence>
<evidence type="ECO:0000259" key="7">
    <source>
        <dbReference type="PROSITE" id="PS51462"/>
    </source>
</evidence>
<keyword evidence="9" id="KW-1185">Reference proteome</keyword>
<evidence type="ECO:0000256" key="1">
    <source>
        <dbReference type="ARBA" id="ARBA00001936"/>
    </source>
</evidence>
<evidence type="ECO:0000256" key="5">
    <source>
        <dbReference type="ARBA" id="ARBA00022842"/>
    </source>
</evidence>
<feature type="domain" description="Nudix hydrolase" evidence="7">
    <location>
        <begin position="44"/>
        <end position="179"/>
    </location>
</feature>
<proteinExistence type="predicted"/>
<name>A0A5S9F1V2_UABAM</name>
<gene>
    <name evidence="8" type="ORF">UABAM_01299</name>
</gene>
<dbReference type="SUPFAM" id="SSF55811">
    <property type="entry name" value="Nudix"/>
    <property type="match status" value="1"/>
</dbReference>
<dbReference type="Pfam" id="PF00293">
    <property type="entry name" value="NUDIX"/>
    <property type="match status" value="1"/>
</dbReference>
<dbReference type="PROSITE" id="PS51462">
    <property type="entry name" value="NUDIX"/>
    <property type="match status" value="1"/>
</dbReference>
<reference evidence="8 9" key="1">
    <citation type="submission" date="2019-08" db="EMBL/GenBank/DDBJ databases">
        <title>Complete genome sequence of Candidatus Uab amorphum.</title>
        <authorList>
            <person name="Shiratori T."/>
            <person name="Suzuki S."/>
            <person name="Kakizawa Y."/>
            <person name="Ishida K."/>
        </authorList>
    </citation>
    <scope>NUCLEOTIDE SEQUENCE [LARGE SCALE GENOMIC DNA]</scope>
    <source>
        <strain evidence="8 9">SRT547</strain>
    </source>
</reference>
<dbReference type="AlphaFoldDB" id="A0A5S9F1V2"/>
<dbReference type="OrthoDB" id="9802805at2"/>
<keyword evidence="6" id="KW-0464">Manganese</keyword>
<dbReference type="Gene3D" id="3.90.79.10">
    <property type="entry name" value="Nucleoside Triphosphate Pyrophosphohydrolase"/>
    <property type="match status" value="1"/>
</dbReference>
<accession>A0A5S9F1V2</accession>
<dbReference type="EMBL" id="AP019860">
    <property type="protein sequence ID" value="BBM82956.1"/>
    <property type="molecule type" value="Genomic_DNA"/>
</dbReference>
<evidence type="ECO:0000256" key="4">
    <source>
        <dbReference type="ARBA" id="ARBA00022801"/>
    </source>
</evidence>
<sequence>MLREFTKKLKKQLSQDLPGVDAHRKMSSCLRMTAEEALKRKKNVRLSAVMLLLYENEGSIHTLLIQRSTYKGVHSAQMALPGGGKEPQDIDLQHTALRETEEELGICRHEINIIGQMTKVYIPPSRYVVAPYIGYMENKPSFSPDPHEVAEVVQVPLKELFAPETIKKTKVNVSRVKIPIKVPCFEVQQRIVWGATAMMLSEFCDIVNRDAKLMSL</sequence>
<comment type="cofactor">
    <cofactor evidence="1">
        <name>Mn(2+)</name>
        <dbReference type="ChEBI" id="CHEBI:29035"/>
    </cofactor>
</comment>
<comment type="cofactor">
    <cofactor evidence="2">
        <name>Mg(2+)</name>
        <dbReference type="ChEBI" id="CHEBI:18420"/>
    </cofactor>
</comment>
<evidence type="ECO:0000313" key="8">
    <source>
        <dbReference type="EMBL" id="BBM82956.1"/>
    </source>
</evidence>
<keyword evidence="4" id="KW-0378">Hydrolase</keyword>
<dbReference type="PANTHER" id="PTHR12992:SF11">
    <property type="entry name" value="MITOCHONDRIAL COENZYME A DIPHOSPHATASE NUDT8"/>
    <property type="match status" value="1"/>
</dbReference>
<dbReference type="InterPro" id="IPR045121">
    <property type="entry name" value="CoAse"/>
</dbReference>
<dbReference type="GO" id="GO:0010945">
    <property type="term" value="F:coenzyme A diphosphatase activity"/>
    <property type="evidence" value="ECO:0007669"/>
    <property type="project" value="InterPro"/>
</dbReference>
<dbReference type="Proteomes" id="UP000326354">
    <property type="component" value="Chromosome"/>
</dbReference>
<protein>
    <submittedName>
        <fullName evidence="8">Coenzyme A pyrophosphatase</fullName>
    </submittedName>
</protein>
<dbReference type="PANTHER" id="PTHR12992">
    <property type="entry name" value="NUDIX HYDROLASE"/>
    <property type="match status" value="1"/>
</dbReference>
<organism evidence="8 9">
    <name type="scientific">Uabimicrobium amorphum</name>
    <dbReference type="NCBI Taxonomy" id="2596890"/>
    <lineage>
        <taxon>Bacteria</taxon>
        <taxon>Pseudomonadati</taxon>
        <taxon>Planctomycetota</taxon>
        <taxon>Candidatus Uabimicrobiia</taxon>
        <taxon>Candidatus Uabimicrobiales</taxon>
        <taxon>Candidatus Uabimicrobiaceae</taxon>
        <taxon>Candidatus Uabimicrobium</taxon>
    </lineage>
</organism>
<dbReference type="GO" id="GO:0046872">
    <property type="term" value="F:metal ion binding"/>
    <property type="evidence" value="ECO:0007669"/>
    <property type="project" value="UniProtKB-KW"/>
</dbReference>
<evidence type="ECO:0000256" key="3">
    <source>
        <dbReference type="ARBA" id="ARBA00022723"/>
    </source>
</evidence>
<dbReference type="InterPro" id="IPR000086">
    <property type="entry name" value="NUDIX_hydrolase_dom"/>
</dbReference>
<dbReference type="CDD" id="cd03426">
    <property type="entry name" value="NUDIX_CoAse_Nudt7"/>
    <property type="match status" value="1"/>
</dbReference>
<dbReference type="KEGG" id="uam:UABAM_01299"/>
<evidence type="ECO:0000256" key="2">
    <source>
        <dbReference type="ARBA" id="ARBA00001946"/>
    </source>
</evidence>
<evidence type="ECO:0000256" key="6">
    <source>
        <dbReference type="ARBA" id="ARBA00023211"/>
    </source>
</evidence>
<keyword evidence="5" id="KW-0460">Magnesium</keyword>
<dbReference type="InterPro" id="IPR015797">
    <property type="entry name" value="NUDIX_hydrolase-like_dom_sf"/>
</dbReference>